<evidence type="ECO:0000313" key="1">
    <source>
        <dbReference type="EMBL" id="MCD9641611.1"/>
    </source>
</evidence>
<dbReference type="Proteomes" id="UP000823775">
    <property type="component" value="Unassembled WGS sequence"/>
</dbReference>
<proteinExistence type="predicted"/>
<accession>A0ABS8V5H4</accession>
<comment type="caution">
    <text evidence="1">The sequence shown here is derived from an EMBL/GenBank/DDBJ whole genome shotgun (WGS) entry which is preliminary data.</text>
</comment>
<sequence>MHLHLSVLPHVCLKYGNSEVQTTSRENLSELPAEAEEVRRWAEGDDNLKDANFKEQQSGPRSHQGKATGVIAMGVEGSPLRKYSDGRGGVVGSFLPEWTQPIL</sequence>
<gene>
    <name evidence="1" type="ORF">HAX54_027909</name>
</gene>
<reference evidence="1 2" key="1">
    <citation type="journal article" date="2021" name="BMC Genomics">
        <title>Datura genome reveals duplications of psychoactive alkaloid biosynthetic genes and high mutation rate following tissue culture.</title>
        <authorList>
            <person name="Rajewski A."/>
            <person name="Carter-House D."/>
            <person name="Stajich J."/>
            <person name="Litt A."/>
        </authorList>
    </citation>
    <scope>NUCLEOTIDE SEQUENCE [LARGE SCALE GENOMIC DNA]</scope>
    <source>
        <strain evidence="1">AR-01</strain>
    </source>
</reference>
<name>A0ABS8V5H4_DATST</name>
<evidence type="ECO:0000313" key="2">
    <source>
        <dbReference type="Proteomes" id="UP000823775"/>
    </source>
</evidence>
<organism evidence="1 2">
    <name type="scientific">Datura stramonium</name>
    <name type="common">Jimsonweed</name>
    <name type="synonym">Common thornapple</name>
    <dbReference type="NCBI Taxonomy" id="4076"/>
    <lineage>
        <taxon>Eukaryota</taxon>
        <taxon>Viridiplantae</taxon>
        <taxon>Streptophyta</taxon>
        <taxon>Embryophyta</taxon>
        <taxon>Tracheophyta</taxon>
        <taxon>Spermatophyta</taxon>
        <taxon>Magnoliopsida</taxon>
        <taxon>eudicotyledons</taxon>
        <taxon>Gunneridae</taxon>
        <taxon>Pentapetalae</taxon>
        <taxon>asterids</taxon>
        <taxon>lamiids</taxon>
        <taxon>Solanales</taxon>
        <taxon>Solanaceae</taxon>
        <taxon>Solanoideae</taxon>
        <taxon>Datureae</taxon>
        <taxon>Datura</taxon>
    </lineage>
</organism>
<keyword evidence="2" id="KW-1185">Reference proteome</keyword>
<protein>
    <submittedName>
        <fullName evidence="1">Uncharacterized protein</fullName>
    </submittedName>
</protein>
<dbReference type="EMBL" id="JACEIK010003405">
    <property type="protein sequence ID" value="MCD9641611.1"/>
    <property type="molecule type" value="Genomic_DNA"/>
</dbReference>